<dbReference type="InterPro" id="IPR020845">
    <property type="entry name" value="AMP-binding_CS"/>
</dbReference>
<feature type="domain" description="AMP-dependent synthetase/ligase" evidence="2">
    <location>
        <begin position="40"/>
        <end position="412"/>
    </location>
</feature>
<accession>A0AAU8MMI1</accession>
<organism evidence="4">
    <name type="scientific">Lysobacter firmicutimachus</name>
    <dbReference type="NCBI Taxonomy" id="1792846"/>
    <lineage>
        <taxon>Bacteria</taxon>
        <taxon>Pseudomonadati</taxon>
        <taxon>Pseudomonadota</taxon>
        <taxon>Gammaproteobacteria</taxon>
        <taxon>Lysobacterales</taxon>
        <taxon>Lysobacteraceae</taxon>
        <taxon>Lysobacter</taxon>
    </lineage>
</organism>
<dbReference type="EMBL" id="CP159925">
    <property type="protein sequence ID" value="XCO73701.1"/>
    <property type="molecule type" value="Genomic_DNA"/>
</dbReference>
<keyword evidence="4" id="KW-0436">Ligase</keyword>
<evidence type="ECO:0000313" key="4">
    <source>
        <dbReference type="EMBL" id="XCO73701.1"/>
    </source>
</evidence>
<dbReference type="PANTHER" id="PTHR22754:SF32">
    <property type="entry name" value="DISCO-INTERACTING PROTEIN 2"/>
    <property type="match status" value="1"/>
</dbReference>
<dbReference type="InterPro" id="IPR045851">
    <property type="entry name" value="AMP-bd_C_sf"/>
</dbReference>
<dbReference type="InterPro" id="IPR028154">
    <property type="entry name" value="AMP-dep_Lig_C"/>
</dbReference>
<dbReference type="Pfam" id="PF14535">
    <property type="entry name" value="AMP-binding_C_2"/>
    <property type="match status" value="1"/>
</dbReference>
<dbReference type="NCBIfam" id="NF005850">
    <property type="entry name" value="PRK07768.1"/>
    <property type="match status" value="1"/>
</dbReference>
<dbReference type="InterPro" id="IPR000873">
    <property type="entry name" value="AMP-dep_synth/lig_dom"/>
</dbReference>
<dbReference type="SUPFAM" id="SSF56801">
    <property type="entry name" value="Acetyl-CoA synthetase-like"/>
    <property type="match status" value="1"/>
</dbReference>
<dbReference type="GO" id="GO:0016874">
    <property type="term" value="F:ligase activity"/>
    <property type="evidence" value="ECO:0007669"/>
    <property type="project" value="UniProtKB-KW"/>
</dbReference>
<proteinExistence type="inferred from homology"/>
<dbReference type="PANTHER" id="PTHR22754">
    <property type="entry name" value="DISCO-INTERACTING PROTEIN 2 DIP2 -RELATED"/>
    <property type="match status" value="1"/>
</dbReference>
<name>A0AAU8MMI1_9GAMM</name>
<gene>
    <name evidence="4" type="ORF">ABU614_15055</name>
</gene>
<dbReference type="PROSITE" id="PS00455">
    <property type="entry name" value="AMP_BINDING"/>
    <property type="match status" value="1"/>
</dbReference>
<comment type="similarity">
    <text evidence="1">Belongs to the ATP-dependent AMP-binding enzyme family.</text>
</comment>
<dbReference type="GO" id="GO:0070566">
    <property type="term" value="F:adenylyltransferase activity"/>
    <property type="evidence" value="ECO:0007669"/>
    <property type="project" value="TreeGrafter"/>
</dbReference>
<dbReference type="GO" id="GO:0006633">
    <property type="term" value="P:fatty acid biosynthetic process"/>
    <property type="evidence" value="ECO:0007669"/>
    <property type="project" value="TreeGrafter"/>
</dbReference>
<evidence type="ECO:0000256" key="1">
    <source>
        <dbReference type="ARBA" id="ARBA00006432"/>
    </source>
</evidence>
<dbReference type="Gene3D" id="3.40.50.12780">
    <property type="entry name" value="N-terminal domain of ligase-like"/>
    <property type="match status" value="1"/>
</dbReference>
<feature type="domain" description="AMP-dependent ligase C-terminal" evidence="3">
    <location>
        <begin position="455"/>
        <end position="541"/>
    </location>
</feature>
<sequence length="574" mass="60258">MRDTGRSRTDRIMSRFTQQVFVSAPASGQGLVTGEPQQPVRRSWQQIHEIARCMAGSLASAGVNPGDTVGVLVGEPASIAPVIQAIWMRGASVTMLHQPGPRADLEAWAEDTFAVLAMIGAKVAVVGDVFARTTPLFEAQGTAVLAAETLAKGAALAPVECGEDDIAFLQLTSGSTGLPKAVAISHRNLYENAAAMVSASRLDPQADVLVSWLPLYHDMGMIGFMVLPMQVGAEAVCAAPGDFLRSPRLWPALISKYRGTMTAGPNFAYALLARYLRAAPDGAFDLSSLRFVLSGAEPIDHATVAAVVDAGARFGLDAKAFVAAYGMAEATLAISFSETGAGMQFDAVDQAAIELKSHATPRSDAGARHLARLGKPLPGLEIMVGDAPGTGAQPRTVGELKIRGDAVSRYYLTQNGRQSLLGDGGWFSTGDIGYVTETGEVVVCGRLKDMIIVAGRNIFPTDIERAACRVDGVRPGNAIAVALAAAGIREEFAVVVEAADSADLESSARIKNEVSDAVYSAFGVSPRLVSVVPPRTLPKTPSGKPRRSATISIVETELAMLHGMSAPRHQEQVG</sequence>
<dbReference type="Pfam" id="PF00501">
    <property type="entry name" value="AMP-binding"/>
    <property type="match status" value="1"/>
</dbReference>
<protein>
    <submittedName>
        <fullName evidence="4">Fatty acyl-AMP ligase</fullName>
    </submittedName>
</protein>
<dbReference type="AlphaFoldDB" id="A0AAU8MMI1"/>
<dbReference type="GO" id="GO:0005886">
    <property type="term" value="C:plasma membrane"/>
    <property type="evidence" value="ECO:0007669"/>
    <property type="project" value="TreeGrafter"/>
</dbReference>
<evidence type="ECO:0000259" key="3">
    <source>
        <dbReference type="Pfam" id="PF14535"/>
    </source>
</evidence>
<dbReference type="InterPro" id="IPR042099">
    <property type="entry name" value="ANL_N_sf"/>
</dbReference>
<evidence type="ECO:0000259" key="2">
    <source>
        <dbReference type="Pfam" id="PF00501"/>
    </source>
</evidence>
<dbReference type="RefSeq" id="WP_363796598.1">
    <property type="nucleotide sequence ID" value="NZ_CP159925.1"/>
</dbReference>
<reference evidence="4" key="1">
    <citation type="submission" date="2024-06" db="EMBL/GenBank/DDBJ databases">
        <authorList>
            <person name="Li S."/>
        </authorList>
    </citation>
    <scope>NUCLEOTIDE SEQUENCE</scope>
    <source>
        <strain evidence="4">SR10</strain>
    </source>
</reference>
<dbReference type="Gene3D" id="3.30.300.30">
    <property type="match status" value="1"/>
</dbReference>